<keyword evidence="9" id="KW-1185">Reference proteome</keyword>
<dbReference type="InterPro" id="IPR019926">
    <property type="entry name" value="Ribosomal_uL3_CS"/>
</dbReference>
<dbReference type="PANTHER" id="PTHR11363">
    <property type="entry name" value="60S RIBOSOMAL PROTEIN L3-RELATED"/>
    <property type="match status" value="1"/>
</dbReference>
<evidence type="ECO:0000256" key="5">
    <source>
        <dbReference type="ARBA" id="ARBA00023274"/>
    </source>
</evidence>
<evidence type="ECO:0000256" key="3">
    <source>
        <dbReference type="ARBA" id="ARBA00022884"/>
    </source>
</evidence>
<comment type="similarity">
    <text evidence="1 6">Belongs to the universal ribosomal protein uL3 family.</text>
</comment>
<evidence type="ECO:0000313" key="8">
    <source>
        <dbReference type="EMBL" id="TDQ70265.1"/>
    </source>
</evidence>
<comment type="subunit">
    <text evidence="6">Part of the 50S ribosomal subunit. Forms a cluster with proteins L14 and L24e.</text>
</comment>
<dbReference type="InterPro" id="IPR019928">
    <property type="entry name" value="Ribosomal_uL3_arc"/>
</dbReference>
<evidence type="ECO:0000313" key="9">
    <source>
        <dbReference type="Proteomes" id="UP000294855"/>
    </source>
</evidence>
<keyword evidence="2 6" id="KW-0699">rRNA-binding</keyword>
<comment type="function">
    <text evidence="6">One of the primary rRNA binding proteins, it binds directly near the 3'-end of the 23S rRNA, where it nucleates assembly of the 50S subunit.</text>
</comment>
<dbReference type="SUPFAM" id="SSF50447">
    <property type="entry name" value="Translation proteins"/>
    <property type="match status" value="1"/>
</dbReference>
<dbReference type="NCBIfam" id="NF003261">
    <property type="entry name" value="PRK04231.1"/>
    <property type="match status" value="1"/>
</dbReference>
<dbReference type="Pfam" id="PF00297">
    <property type="entry name" value="Ribosomal_L3"/>
    <property type="match status" value="1"/>
</dbReference>
<dbReference type="GO" id="GO:0006412">
    <property type="term" value="P:translation"/>
    <property type="evidence" value="ECO:0007669"/>
    <property type="project" value="UniProtKB-UniRule"/>
</dbReference>
<organism evidence="8 9">
    <name type="scientific">Methanimicrococcus blatticola</name>
    <dbReference type="NCBI Taxonomy" id="91560"/>
    <lineage>
        <taxon>Archaea</taxon>
        <taxon>Methanobacteriati</taxon>
        <taxon>Methanobacteriota</taxon>
        <taxon>Stenosarchaea group</taxon>
        <taxon>Methanomicrobia</taxon>
        <taxon>Methanosarcinales</taxon>
        <taxon>Methanosarcinaceae</taxon>
        <taxon>Methanimicrococcus</taxon>
    </lineage>
</organism>
<evidence type="ECO:0000256" key="4">
    <source>
        <dbReference type="ARBA" id="ARBA00022980"/>
    </source>
</evidence>
<keyword evidence="4 6" id="KW-0689">Ribosomal protein</keyword>
<dbReference type="RefSeq" id="WP_133517069.1">
    <property type="nucleotide sequence ID" value="NZ_JAHDUW010000006.1"/>
</dbReference>
<feature type="region of interest" description="Disordered" evidence="7">
    <location>
        <begin position="1"/>
        <end position="31"/>
    </location>
</feature>
<sequence length="337" mass="36835">MSSIHRPDRGSRAYSPRKRAKSHIPRFRSWPEASGEPKLQAFAGYKAGMTHVIMIDDIKNSLTNGAEISVPVTIIETPAIHVAAIRAYVKNTYGEVAAAEAWTTTLEPELARRLRVPKTDKSSDAFAKIEELIASGEVTDIRVITYTQPKAIASLPKKVPDVMETGISGTDMSAKFEYAKSILGTEIKFTDVFKNGAIVDTAAITTGKGTQGPVKRWGISLMKGKHSRQGSLRQIGTLGPFRPAHVQWQVPAMGQTGYHQRTEYNKRILKVGEDGAEITPAGGIINYGLVSGEYILIKGSVPGPARRLIRIRDPIRYKKAQPGEPQIVHISVQSQQG</sequence>
<dbReference type="InterPro" id="IPR000597">
    <property type="entry name" value="Ribosomal_uL3"/>
</dbReference>
<dbReference type="GO" id="GO:0022625">
    <property type="term" value="C:cytosolic large ribosomal subunit"/>
    <property type="evidence" value="ECO:0007669"/>
    <property type="project" value="UniProtKB-UniRule"/>
</dbReference>
<dbReference type="Gene3D" id="4.10.960.10">
    <property type="entry name" value="Ribosomal protein L3, domain 3"/>
    <property type="match status" value="1"/>
</dbReference>
<dbReference type="Gene3D" id="3.30.1430.10">
    <property type="match status" value="1"/>
</dbReference>
<dbReference type="Proteomes" id="UP000294855">
    <property type="component" value="Unassembled WGS sequence"/>
</dbReference>
<dbReference type="InterPro" id="IPR045077">
    <property type="entry name" value="L3_arc_euk"/>
</dbReference>
<dbReference type="PROSITE" id="PS00474">
    <property type="entry name" value="RIBOSOMAL_L3"/>
    <property type="match status" value="1"/>
</dbReference>
<keyword evidence="5 6" id="KW-0687">Ribonucleoprotein</keyword>
<evidence type="ECO:0000256" key="1">
    <source>
        <dbReference type="ARBA" id="ARBA00006540"/>
    </source>
</evidence>
<protein>
    <recommendedName>
        <fullName evidence="6">Large ribosomal subunit protein uL3</fullName>
    </recommendedName>
</protein>
<proteinExistence type="inferred from homology"/>
<evidence type="ECO:0000256" key="2">
    <source>
        <dbReference type="ARBA" id="ARBA00022730"/>
    </source>
</evidence>
<name>A0A484F693_9EURY</name>
<dbReference type="EMBL" id="SNYS01000006">
    <property type="protein sequence ID" value="TDQ70265.1"/>
    <property type="molecule type" value="Genomic_DNA"/>
</dbReference>
<feature type="compositionally biased region" description="Basic residues" evidence="7">
    <location>
        <begin position="15"/>
        <end position="26"/>
    </location>
</feature>
<keyword evidence="3 6" id="KW-0694">RNA-binding</keyword>
<evidence type="ECO:0000256" key="6">
    <source>
        <dbReference type="HAMAP-Rule" id="MF_01325"/>
    </source>
</evidence>
<dbReference type="AlphaFoldDB" id="A0A484F693"/>
<accession>A0A484F693</accession>
<dbReference type="Gene3D" id="2.40.30.10">
    <property type="entry name" value="Translation factors"/>
    <property type="match status" value="1"/>
</dbReference>
<dbReference type="PANTHER" id="PTHR11363:SF5">
    <property type="entry name" value="LARGE RIBOSOMAL SUBUNIT PROTEIN UL3"/>
    <property type="match status" value="1"/>
</dbReference>
<dbReference type="NCBIfam" id="TIGR03626">
    <property type="entry name" value="L3_arch"/>
    <property type="match status" value="1"/>
</dbReference>
<dbReference type="GO" id="GO:0003735">
    <property type="term" value="F:structural constituent of ribosome"/>
    <property type="evidence" value="ECO:0007669"/>
    <property type="project" value="UniProtKB-UniRule"/>
</dbReference>
<reference evidence="8 9" key="1">
    <citation type="submission" date="2019-03" db="EMBL/GenBank/DDBJ databases">
        <title>Genomic Encyclopedia of Type Strains, Phase IV (KMG-IV): sequencing the most valuable type-strain genomes for metagenomic binning, comparative biology and taxonomic classification.</title>
        <authorList>
            <person name="Goeker M."/>
        </authorList>
    </citation>
    <scope>NUCLEOTIDE SEQUENCE [LARGE SCALE GENOMIC DNA]</scope>
    <source>
        <strain evidence="8 9">DSM 13328</strain>
    </source>
</reference>
<dbReference type="HAMAP" id="MF_01325_A">
    <property type="entry name" value="Ribosomal_uL3_A"/>
    <property type="match status" value="1"/>
</dbReference>
<evidence type="ECO:0000256" key="7">
    <source>
        <dbReference type="SAM" id="MobiDB-lite"/>
    </source>
</evidence>
<dbReference type="OrthoDB" id="6121at2157"/>
<feature type="compositionally biased region" description="Basic and acidic residues" evidence="7">
    <location>
        <begin position="1"/>
        <end position="11"/>
    </location>
</feature>
<gene>
    <name evidence="6" type="primary">rpl3</name>
    <name evidence="8" type="ORF">C7391_0607</name>
</gene>
<dbReference type="GO" id="GO:0019843">
    <property type="term" value="F:rRNA binding"/>
    <property type="evidence" value="ECO:0007669"/>
    <property type="project" value="UniProtKB-UniRule"/>
</dbReference>
<comment type="caution">
    <text evidence="8">The sequence shown here is derived from an EMBL/GenBank/DDBJ whole genome shotgun (WGS) entry which is preliminary data.</text>
</comment>
<dbReference type="InterPro" id="IPR009000">
    <property type="entry name" value="Transl_B-barrel_sf"/>
</dbReference>
<dbReference type="InterPro" id="IPR044892">
    <property type="entry name" value="Ribosomal_L3_dom_3_arc_sf"/>
</dbReference>